<accession>A0ACC1ATL8</accession>
<comment type="caution">
    <text evidence="1">The sequence shown here is derived from an EMBL/GenBank/DDBJ whole genome shotgun (WGS) entry which is preliminary data.</text>
</comment>
<evidence type="ECO:0000313" key="2">
    <source>
        <dbReference type="Proteomes" id="UP001164250"/>
    </source>
</evidence>
<reference evidence="2" key="1">
    <citation type="journal article" date="2023" name="G3 (Bethesda)">
        <title>Genome assembly and association tests identify interacting loci associated with vigor, precocity, and sex in interspecific pistachio rootstocks.</title>
        <authorList>
            <person name="Palmer W."/>
            <person name="Jacygrad E."/>
            <person name="Sagayaradj S."/>
            <person name="Cavanaugh K."/>
            <person name="Han R."/>
            <person name="Bertier L."/>
            <person name="Beede B."/>
            <person name="Kafkas S."/>
            <person name="Golino D."/>
            <person name="Preece J."/>
            <person name="Michelmore R."/>
        </authorList>
    </citation>
    <scope>NUCLEOTIDE SEQUENCE [LARGE SCALE GENOMIC DNA]</scope>
</reference>
<dbReference type="Proteomes" id="UP001164250">
    <property type="component" value="Chromosome 8"/>
</dbReference>
<evidence type="ECO:0000313" key="1">
    <source>
        <dbReference type="EMBL" id="KAJ0090021.1"/>
    </source>
</evidence>
<protein>
    <submittedName>
        <fullName evidence="1">Uncharacterized protein</fullName>
    </submittedName>
</protein>
<proteinExistence type="predicted"/>
<dbReference type="EMBL" id="CM047904">
    <property type="protein sequence ID" value="KAJ0090021.1"/>
    <property type="molecule type" value="Genomic_DNA"/>
</dbReference>
<sequence length="133" mass="15084">MEPKEDKTRIYVGRLGEKVTSDDLMKIFSSLGDVKTVDIVRTKGRSFGYVDFFPSSDKSLQHGSLLYCFAGRLRLEKTKQHYLARLNREWAEDAQLASTPPTECGDGDKETASLEKSEKLLIQQRIYAFSSPD</sequence>
<gene>
    <name evidence="1" type="ORF">Patl1_14018</name>
</gene>
<keyword evidence="2" id="KW-1185">Reference proteome</keyword>
<name>A0ACC1ATL8_9ROSI</name>
<organism evidence="1 2">
    <name type="scientific">Pistacia atlantica</name>
    <dbReference type="NCBI Taxonomy" id="434234"/>
    <lineage>
        <taxon>Eukaryota</taxon>
        <taxon>Viridiplantae</taxon>
        <taxon>Streptophyta</taxon>
        <taxon>Embryophyta</taxon>
        <taxon>Tracheophyta</taxon>
        <taxon>Spermatophyta</taxon>
        <taxon>Magnoliopsida</taxon>
        <taxon>eudicotyledons</taxon>
        <taxon>Gunneridae</taxon>
        <taxon>Pentapetalae</taxon>
        <taxon>rosids</taxon>
        <taxon>malvids</taxon>
        <taxon>Sapindales</taxon>
        <taxon>Anacardiaceae</taxon>
        <taxon>Pistacia</taxon>
    </lineage>
</organism>